<feature type="compositionally biased region" description="Polar residues" evidence="4">
    <location>
        <begin position="44"/>
        <end position="79"/>
    </location>
</feature>
<dbReference type="PRINTS" id="PR00320">
    <property type="entry name" value="GPROTEINBRPT"/>
</dbReference>
<dbReference type="Pfam" id="PF24883">
    <property type="entry name" value="NPHP3_N"/>
    <property type="match status" value="2"/>
</dbReference>
<dbReference type="Gene3D" id="3.40.50.300">
    <property type="entry name" value="P-loop containing nucleotide triphosphate hydrolases"/>
    <property type="match status" value="2"/>
</dbReference>
<feature type="repeat" description="WD" evidence="3">
    <location>
        <begin position="864"/>
        <end position="896"/>
    </location>
</feature>
<dbReference type="SUPFAM" id="SSF50978">
    <property type="entry name" value="WD40 repeat-like"/>
    <property type="match status" value="2"/>
</dbReference>
<evidence type="ECO:0000313" key="6">
    <source>
        <dbReference type="EMBL" id="KAF8713661.1"/>
    </source>
</evidence>
<dbReference type="InterPro" id="IPR020472">
    <property type="entry name" value="WD40_PAC1"/>
</dbReference>
<protein>
    <submittedName>
        <fullName evidence="6">NACHT domain</fullName>
    </submittedName>
</protein>
<name>A0A8H7I1R2_9AGAM</name>
<dbReference type="PANTHER" id="PTHR19848:SF8">
    <property type="entry name" value="F-BOX AND WD REPEAT DOMAIN CONTAINING 7"/>
    <property type="match status" value="1"/>
</dbReference>
<feature type="repeat" description="WD" evidence="3">
    <location>
        <begin position="2789"/>
        <end position="2830"/>
    </location>
</feature>
<evidence type="ECO:0000313" key="7">
    <source>
        <dbReference type="Proteomes" id="UP000602905"/>
    </source>
</evidence>
<evidence type="ECO:0000259" key="5">
    <source>
        <dbReference type="Pfam" id="PF24883"/>
    </source>
</evidence>
<feature type="repeat" description="WD" evidence="3">
    <location>
        <begin position="2753"/>
        <end position="2787"/>
    </location>
</feature>
<dbReference type="InterPro" id="IPR001680">
    <property type="entry name" value="WD40_rpt"/>
</dbReference>
<evidence type="ECO:0000256" key="1">
    <source>
        <dbReference type="ARBA" id="ARBA00022574"/>
    </source>
</evidence>
<feature type="region of interest" description="Disordered" evidence="4">
    <location>
        <begin position="1"/>
        <end position="90"/>
    </location>
</feature>
<feature type="repeat" description="WD" evidence="3">
    <location>
        <begin position="1298"/>
        <end position="1339"/>
    </location>
</feature>
<organism evidence="6 7">
    <name type="scientific">Rhizoctonia solani</name>
    <dbReference type="NCBI Taxonomy" id="456999"/>
    <lineage>
        <taxon>Eukaryota</taxon>
        <taxon>Fungi</taxon>
        <taxon>Dikarya</taxon>
        <taxon>Basidiomycota</taxon>
        <taxon>Agaricomycotina</taxon>
        <taxon>Agaricomycetes</taxon>
        <taxon>Cantharellales</taxon>
        <taxon>Ceratobasidiaceae</taxon>
        <taxon>Rhizoctonia</taxon>
    </lineage>
</organism>
<feature type="repeat" description="WD" evidence="3">
    <location>
        <begin position="2485"/>
        <end position="2526"/>
    </location>
</feature>
<evidence type="ECO:0000256" key="4">
    <source>
        <dbReference type="SAM" id="MobiDB-lite"/>
    </source>
</evidence>
<reference evidence="6" key="1">
    <citation type="submission" date="2020-09" db="EMBL/GenBank/DDBJ databases">
        <title>Comparative genome analyses of four rice-infecting Rhizoctonia solani isolates reveal extensive enrichment of homogalacturonan modification genes.</title>
        <authorList>
            <person name="Lee D.-Y."/>
            <person name="Jeon J."/>
            <person name="Kim K.-T."/>
            <person name="Cheong K."/>
            <person name="Song H."/>
            <person name="Choi G."/>
            <person name="Ko J."/>
            <person name="Opiyo S.O."/>
            <person name="Zuo S."/>
            <person name="Madhav S."/>
            <person name="Lee Y.-H."/>
            <person name="Wang G.-L."/>
        </authorList>
    </citation>
    <scope>NUCLEOTIDE SEQUENCE</scope>
    <source>
        <strain evidence="6">AG1-IA WGL</strain>
    </source>
</reference>
<dbReference type="Gene3D" id="2.130.10.10">
    <property type="entry name" value="YVTN repeat-like/Quinoprotein amine dehydrogenase"/>
    <property type="match status" value="8"/>
</dbReference>
<feature type="non-terminal residue" evidence="6">
    <location>
        <position position="3100"/>
    </location>
</feature>
<feature type="repeat" description="WD" evidence="3">
    <location>
        <begin position="1082"/>
        <end position="1123"/>
    </location>
</feature>
<feature type="repeat" description="WD" evidence="3">
    <location>
        <begin position="2658"/>
        <end position="2692"/>
    </location>
</feature>
<feature type="region of interest" description="Disordered" evidence="4">
    <location>
        <begin position="2984"/>
        <end position="3003"/>
    </location>
</feature>
<sequence>MSSQHPPNKSEKRGVRHTIRNSIQRAKHALRTSSSSRAPAGWPHSSNTDGSASQLISSSQATTGEHTTDVTASNASSTAVKVPPRENSGTAWERLSSSLSVLEKSLGLFPPLKSAIGSLVGCLEVVKVAASNRVDYEELAHEFQLMVDALSQHVGIFESEKSNGSVANIVHRCMQAHIAEIKQHEEKGSIQRLRGATNDQEDVIKRYRQIERLFRQLQCDITMRTQDQVKKQLETTLLRGMLPVDDARYNSSYSMTIKRHGCTPQTREKVHQTLQEWATDPASEKIYWMSGMAGTGKTTIAYSFCEWLERTNRLGASFFCSRISSTCRSLNRIIPTLVYQLARYSPAFRSTLCVGLNDNPDAGSLNVGQQFEKLVYQPLIEAKAAFPDDVVMVIDALDECDDAFSVRLLLDVLLSSARSLPVKFFVLSRPEYAIRDRMITEDGAARLIMHLHDIEQSIVEEDIKKYLTEELKSMSPPPSPEQILMLAKRAGALFIYAATVARYIHPKVIPVDSSARLEAILNVPRATQDTTHKYKDLDRLYTTVLEAAFNEDLGEDEKGRIQHVLWAAVCAREPVVAATIGLLVGLSEPQVWSALQSLRSVLHVPENNGPVSVLHASFPDYMLDQSRSKELYCNESRSNEMLTHRCFTVMKNELRFNICNLTNSYLADYQVDHLDLRVGQSVSQTLSYACRHWSSHLLLSSALDDTRIILIDFLLNYLLFWMEVLSLSRCIGTGTSMMDQVKAWLMKIENSNNNDQRIVTEARNFITWFATHPCSQSTPHIYVSALPTFIKSSWIYRRYWKRIQGLPNITINTRDDAALATWSTDGPVLAIDISPDGNRIASGNIEGWIRIYDIRTGAIIAGPFQDHTSFVNSVAFSPGGIQLASCSRDGTIIIWDTQLCDIASGPLRGHRDGVLSVKFSSDGKRLVSGSDDNTIIIWDVCTGTILVGPLQGHIGPVLSAVFSPNGNVVASVASQDDTTVRLWDSRTGNIIKQLDGHDAGIMSIAYSPNSKYLATGSNDNTVRVWDVHGGILAIPPLQGHKDQVLAVAFSSDGSYIVSGGGGRDRRIIIWDALTGSIVAGPFYGHADWIASVGFTPDNTRVVSCSMDCTIRIWDVRPQNDADDEASTHIPCTGPIAFSLDCSQFASSSPGGSLHVWDLRTGTTISPPFEEQLESDKIESIALSPTCTYLAAGFNDSTIQIWNALTGNMVTQTLEGHTESVRCMTFSPDSTLLCSGSDDATIIVWDVETGTMVDRPYEGHVDSVCSITFSPKGTHLASGSADNTVRVWELSGNTPVLIMIGHEGLVESIAFSPDGKYIISGSADGSIQMWEACSGNGVKTFFPARSNPVPKNLDSSLGNYPQNPIPVTWVSYSPDGTRIAAATSFGIYLFDVESTEIIFDVSARRHHGVKSVGFTPDGADMISVGTLSRDFEQFNNIRVWRAGACSTPLSSSRNAGGFYDVHDGRVLSEHGLVVWAPHDLIPFLGVNCESHRCVLDFSPDGIINIGYKVPCIGERWAECFIQWDSAIHNQIAPKLRSGQIMSSPPPADKPKRHRLGDSIQERIHRAKSWLNLGSSTGDLERLTPPRITSRLFSLSRSPTPTPRAIPPSPEPQQEAPNSAAGSANKTSIIGASANPIPGSSSNKPPNPALSGLVSSLRILETSAESFPPLKLAVGALIGCLDVVQVGQVIRSSNLNMLTEWLAQRAESNRANYKALEKEFASMSDILNQHVSALDPGATTGSIGHISQSMKNHISEIKKQVERTGIGRLLDATQDQEDVMRRYREIDILFRQLQASNCDMSMRTHDQVKKQLEETRLQRMAPVEDAKYDSSYSMTIKRHRCTARTREAIHQDLRNWATDSGSAKIYWMNGMAGTGKTTIAYSFCEWLESTNRLGASFFCSRISSTCRSLSRIIPTISYQLARYSPAFQSSLCTILEANPDAGTLNVAQQFEKLVKMPLLKVKGAIPDNVVVMIDALDECDDSYSVRLLLDVLLNFAKDLPLKFFVASRPEPIIWDKMFSKGGTLRSIVHLHDIEKSIVEEDIKKYLTDALSSMSPPPSLNDIEVLAKRSRNLFIYAATVVRYIYPGDIHVDSSARLEAMLEAISTSGPVAENRYEDLDLLYTTVLSAVFHARLSAREKDNMRRVLWTAVCAKEPITVPTIASLTNLPEHQVRVPLQSLRSVVHVPENSALISTLHASFPEYMLDQSRSKGFWCDSSQSNEIMARRCFGVMQAELRFNMCNLQNSYLEDDQVQDLQSRVSKFISPALSYACRYWASHLISAPATNDTCTELRHLLTDKLLFWMEVLSLSKCIGTGAPMMQQAQSWLQKLDQAPDEIQKQIADARNFATWFAANPCSRSTPHIYISALPLCAKSNWVYQHYSKRMQGLVNVAIGQRDNAALAIWNTESMPLAIAVSPDGSRIASGHDNGSINIYDTQTGAIIAGPFKGHESSVFCVAFSPDGTHLASGSYDNTVIIWNTHSGSIVSGPFKGHTGDVQWVVFSPDGDRIVSGSGDKSVIVWEASSGRIILGPLQGYTSTVYSVGYSSDASTIMSGSNDGTIRLWKAYDGTLIHELPSAGGRLFQAALSSDGKQVVACYEEGSIQIWDVATGTIAIPPFKRHKADAYSVGFSQDGKYVVSGGDDESRGIIVWDALTGSIVAGPLRGHLDLVGGLVSLPDSTRIISCSHDKTIRTWDIRKQGENDKKVDARIASVGPISFSTDRSRFASISSNQSIHVRNLRTGDIILPQFEGQIEERPIECVAYSSTDAYIAASSHDFTIQIWDAHTGVTISQPLQGHDSSIHCISFSPDDSHLCSGSDDLTIRIWETSTGSLVGRPYGGHTAAVRSVTYSPDGAHIVSGTADGAVHIWNPTTGNTIHKLISHTGAVRSIAFSPDGNHIIIARDDGEVHKWDIDSNNALEVPFENYGAAVSYACFSADSTHVLAGYGSSVGMVSIRTLKPVSEFSGPRDEEIFWVGYASNGVDIVTVSKKNEEKGGSGGEGGTSESSAIKPSRHANVIRVWRPSSFRIDQKATDSSTNSWSYKPDGRIVSPEGCILWVSPDLLPYMEVESESYYNPFVLSPDGILDVGYKDLSIGNKWADCYIHKN</sequence>
<dbReference type="OrthoDB" id="538223at2759"/>
<dbReference type="InterPro" id="IPR011047">
    <property type="entry name" value="Quinoprotein_ADH-like_sf"/>
</dbReference>
<feature type="repeat" description="WD" evidence="3">
    <location>
        <begin position="2442"/>
        <end position="2483"/>
    </location>
</feature>
<feature type="repeat" description="WD" evidence="3">
    <location>
        <begin position="1037"/>
        <end position="1080"/>
    </location>
</feature>
<dbReference type="SUPFAM" id="SSF52540">
    <property type="entry name" value="P-loop containing nucleoside triphosphate hydrolases"/>
    <property type="match status" value="2"/>
</dbReference>
<dbReference type="InterPro" id="IPR019775">
    <property type="entry name" value="WD40_repeat_CS"/>
</dbReference>
<feature type="compositionally biased region" description="Pro residues" evidence="4">
    <location>
        <begin position="1598"/>
        <end position="1609"/>
    </location>
</feature>
<comment type="caution">
    <text evidence="6">The sequence shown here is derived from an EMBL/GenBank/DDBJ whole genome shotgun (WGS) entry which is preliminary data.</text>
</comment>
<gene>
    <name evidence="6" type="ORF">RHS03_00412</name>
</gene>
<dbReference type="PANTHER" id="PTHR19848">
    <property type="entry name" value="WD40 REPEAT PROTEIN"/>
    <property type="match status" value="1"/>
</dbReference>
<feature type="repeat" description="WD" evidence="3">
    <location>
        <begin position="1170"/>
        <end position="1211"/>
    </location>
</feature>
<feature type="domain" description="Nephrocystin 3-like N-terminal" evidence="5">
    <location>
        <begin position="271"/>
        <end position="429"/>
    </location>
</feature>
<evidence type="ECO:0000256" key="2">
    <source>
        <dbReference type="ARBA" id="ARBA00022737"/>
    </source>
</evidence>
<dbReference type="Pfam" id="PF00400">
    <property type="entry name" value="WD40"/>
    <property type="match status" value="21"/>
</dbReference>
<evidence type="ECO:0000256" key="3">
    <source>
        <dbReference type="PROSITE-ProRule" id="PRU00221"/>
    </source>
</evidence>
<accession>A0A8H7I1R2</accession>
<dbReference type="InterPro" id="IPR015943">
    <property type="entry name" value="WD40/YVTN_repeat-like_dom_sf"/>
</dbReference>
<feature type="domain" description="Nephrocystin 3-like N-terminal" evidence="5">
    <location>
        <begin position="1848"/>
        <end position="2006"/>
    </location>
</feature>
<feature type="repeat" description="WD" evidence="3">
    <location>
        <begin position="2874"/>
        <end position="2915"/>
    </location>
</feature>
<dbReference type="Proteomes" id="UP000602905">
    <property type="component" value="Unassembled WGS sequence"/>
</dbReference>
<feature type="repeat" description="WD" evidence="3">
    <location>
        <begin position="1256"/>
        <end position="1297"/>
    </location>
</feature>
<feature type="repeat" description="WD" evidence="3">
    <location>
        <begin position="950"/>
        <end position="993"/>
    </location>
</feature>
<dbReference type="PROSITE" id="PS50294">
    <property type="entry name" value="WD_REPEATS_REGION"/>
    <property type="match status" value="14"/>
</dbReference>
<feature type="compositionally biased region" description="Polar residues" evidence="4">
    <location>
        <begin position="1613"/>
        <end position="1628"/>
    </location>
</feature>
<dbReference type="PROSITE" id="PS50082">
    <property type="entry name" value="WD_REPEATS_2"/>
    <property type="match status" value="19"/>
</dbReference>
<feature type="repeat" description="WD" evidence="3">
    <location>
        <begin position="907"/>
        <end position="940"/>
    </location>
</feature>
<feature type="repeat" description="WD" evidence="3">
    <location>
        <begin position="2832"/>
        <end position="2873"/>
    </location>
</feature>
<feature type="repeat" description="WD" evidence="3">
    <location>
        <begin position="821"/>
        <end position="862"/>
    </location>
</feature>
<feature type="repeat" description="WD" evidence="3">
    <location>
        <begin position="2528"/>
        <end position="2569"/>
    </location>
</feature>
<dbReference type="InterPro" id="IPR056884">
    <property type="entry name" value="NPHP3-like_N"/>
</dbReference>
<dbReference type="PROSITE" id="PS00678">
    <property type="entry name" value="WD_REPEATS_1"/>
    <property type="match status" value="11"/>
</dbReference>
<feature type="compositionally biased region" description="Basic residues" evidence="4">
    <location>
        <begin position="14"/>
        <end position="30"/>
    </location>
</feature>
<proteinExistence type="predicted"/>
<dbReference type="EMBL" id="JACYCD010000022">
    <property type="protein sequence ID" value="KAF8713661.1"/>
    <property type="molecule type" value="Genomic_DNA"/>
</dbReference>
<dbReference type="SUPFAM" id="SSF50960">
    <property type="entry name" value="TolB, C-terminal domain"/>
    <property type="match status" value="1"/>
</dbReference>
<feature type="repeat" description="WD" evidence="3">
    <location>
        <begin position="1213"/>
        <end position="1254"/>
    </location>
</feature>
<feature type="repeat" description="WD" evidence="3">
    <location>
        <begin position="994"/>
        <end position="1027"/>
    </location>
</feature>
<feature type="region of interest" description="Disordered" evidence="4">
    <location>
        <begin position="1589"/>
        <end position="1644"/>
    </location>
</feature>
<keyword evidence="1 3" id="KW-0853">WD repeat</keyword>
<dbReference type="SMART" id="SM00320">
    <property type="entry name" value="WD40"/>
    <property type="match status" value="26"/>
</dbReference>
<dbReference type="SUPFAM" id="SSF50998">
    <property type="entry name" value="Quinoprotein alcohol dehydrogenase-like"/>
    <property type="match status" value="2"/>
</dbReference>
<dbReference type="CDD" id="cd00200">
    <property type="entry name" value="WD40"/>
    <property type="match status" value="4"/>
</dbReference>
<keyword evidence="2" id="KW-0677">Repeat</keyword>
<dbReference type="InterPro" id="IPR027417">
    <property type="entry name" value="P-loop_NTPase"/>
</dbReference>
<dbReference type="InterPro" id="IPR036322">
    <property type="entry name" value="WD40_repeat_dom_sf"/>
</dbReference>